<sequence>MIKQSCKNTILSHSSGLVSGNHMTWYTHTGYAPCTYVQFDQRQRMEGERIPIRP</sequence>
<proteinExistence type="predicted"/>
<organism evidence="1">
    <name type="scientific">Arundo donax</name>
    <name type="common">Giant reed</name>
    <name type="synonym">Donax arundinaceus</name>
    <dbReference type="NCBI Taxonomy" id="35708"/>
    <lineage>
        <taxon>Eukaryota</taxon>
        <taxon>Viridiplantae</taxon>
        <taxon>Streptophyta</taxon>
        <taxon>Embryophyta</taxon>
        <taxon>Tracheophyta</taxon>
        <taxon>Spermatophyta</taxon>
        <taxon>Magnoliopsida</taxon>
        <taxon>Liliopsida</taxon>
        <taxon>Poales</taxon>
        <taxon>Poaceae</taxon>
        <taxon>PACMAD clade</taxon>
        <taxon>Arundinoideae</taxon>
        <taxon>Arundineae</taxon>
        <taxon>Arundo</taxon>
    </lineage>
</organism>
<protein>
    <submittedName>
        <fullName evidence="1">Uncharacterized protein</fullName>
    </submittedName>
</protein>
<reference evidence="1" key="2">
    <citation type="journal article" date="2015" name="Data Brief">
        <title>Shoot transcriptome of the giant reed, Arundo donax.</title>
        <authorList>
            <person name="Barrero R.A."/>
            <person name="Guerrero F.D."/>
            <person name="Moolhuijzen P."/>
            <person name="Goolsby J.A."/>
            <person name="Tidwell J."/>
            <person name="Bellgard S.E."/>
            <person name="Bellgard M.I."/>
        </authorList>
    </citation>
    <scope>NUCLEOTIDE SEQUENCE</scope>
    <source>
        <tissue evidence="1">Shoot tissue taken approximately 20 cm above the soil surface</tissue>
    </source>
</reference>
<evidence type="ECO:0000313" key="1">
    <source>
        <dbReference type="EMBL" id="JAD52842.1"/>
    </source>
</evidence>
<dbReference type="AlphaFoldDB" id="A0A0A9B0G5"/>
<accession>A0A0A9B0G5</accession>
<reference evidence="1" key="1">
    <citation type="submission" date="2014-09" db="EMBL/GenBank/DDBJ databases">
        <authorList>
            <person name="Magalhaes I.L.F."/>
            <person name="Oliveira U."/>
            <person name="Santos F.R."/>
            <person name="Vidigal T.H.D.A."/>
            <person name="Brescovit A.D."/>
            <person name="Santos A.J."/>
        </authorList>
    </citation>
    <scope>NUCLEOTIDE SEQUENCE</scope>
    <source>
        <tissue evidence="1">Shoot tissue taken approximately 20 cm above the soil surface</tissue>
    </source>
</reference>
<name>A0A0A9B0G5_ARUDO</name>
<dbReference type="EMBL" id="GBRH01245053">
    <property type="protein sequence ID" value="JAD52842.1"/>
    <property type="molecule type" value="Transcribed_RNA"/>
</dbReference>